<protein>
    <submittedName>
        <fullName evidence="2">Class IIb bacteriocin, lactobin A/cerein 7B family</fullName>
    </submittedName>
</protein>
<proteinExistence type="predicted"/>
<keyword evidence="1" id="KW-0812">Transmembrane</keyword>
<comment type="caution">
    <text evidence="2">The sequence shown here is derived from an EMBL/GenBank/DDBJ whole genome shotgun (WGS) entry which is preliminary data.</text>
</comment>
<organism evidence="2 3">
    <name type="scientific">Leuconostoc mesenteroides</name>
    <dbReference type="NCBI Taxonomy" id="1245"/>
    <lineage>
        <taxon>Bacteria</taxon>
        <taxon>Bacillati</taxon>
        <taxon>Bacillota</taxon>
        <taxon>Bacilli</taxon>
        <taxon>Lactobacillales</taxon>
        <taxon>Lactobacillaceae</taxon>
        <taxon>Leuconostoc</taxon>
    </lineage>
</organism>
<dbReference type="Proteomes" id="UP000469952">
    <property type="component" value="Unassembled WGS sequence"/>
</dbReference>
<dbReference type="GeneID" id="31478159"/>
<evidence type="ECO:0000313" key="2">
    <source>
        <dbReference type="EMBL" id="MQR26827.1"/>
    </source>
</evidence>
<keyword evidence="1" id="KW-1133">Transmembrane helix</keyword>
<evidence type="ECO:0000256" key="1">
    <source>
        <dbReference type="SAM" id="Phobius"/>
    </source>
</evidence>
<sequence>MTELNKKLQNSLHGYDILDAQQLSEVDGGIAPLLIAGGIVLAGGGGFAAGYGLSRWLG</sequence>
<feature type="transmembrane region" description="Helical" evidence="1">
    <location>
        <begin position="30"/>
        <end position="53"/>
    </location>
</feature>
<name>A0A222YDE5_LEUME</name>
<gene>
    <name evidence="2" type="ORF">GFV13_06005</name>
</gene>
<dbReference type="InterPro" id="IPR023991">
    <property type="entry name" value="Bacteriocin_IIb_lactobn/cerein"/>
</dbReference>
<evidence type="ECO:0000313" key="3">
    <source>
        <dbReference type="Proteomes" id="UP000469952"/>
    </source>
</evidence>
<dbReference type="AlphaFoldDB" id="A0A222YDE5"/>
<reference evidence="2 3" key="1">
    <citation type="submission" date="2019-10" db="EMBL/GenBank/DDBJ databases">
        <title>WGS of Leuconostoc mesenteroides.</title>
        <authorList>
            <person name="Melo Bolivar J."/>
            <person name="Marino-Ramirez L."/>
            <person name="Villamil Diaz L.M."/>
        </authorList>
    </citation>
    <scope>NUCLEOTIDE SEQUENCE [LARGE SCALE GENOMIC DNA]</scope>
    <source>
        <strain evidence="2 3">M11</strain>
    </source>
</reference>
<dbReference type="RefSeq" id="WP_010287275.1">
    <property type="nucleotide sequence ID" value="NZ_BCMO01000016.1"/>
</dbReference>
<keyword evidence="1" id="KW-0472">Membrane</keyword>
<accession>A0A222YDE5</accession>
<dbReference type="EMBL" id="WIPA01000007">
    <property type="protein sequence ID" value="MQR26827.1"/>
    <property type="molecule type" value="Genomic_DNA"/>
</dbReference>
<dbReference type="NCBIfam" id="TIGR03949">
    <property type="entry name" value="bact_IIb_cerein"/>
    <property type="match status" value="1"/>
</dbReference>